<evidence type="ECO:0000313" key="1">
    <source>
        <dbReference type="EMBL" id="VDM57658.1"/>
    </source>
</evidence>
<dbReference type="GO" id="GO:0005737">
    <property type="term" value="C:cytoplasm"/>
    <property type="evidence" value="ECO:0007669"/>
    <property type="project" value="TreeGrafter"/>
</dbReference>
<evidence type="ECO:0000313" key="3">
    <source>
        <dbReference type="WBParaSite" id="ACOC_0000607201-mRNA-1"/>
    </source>
</evidence>
<dbReference type="Pfam" id="PF24140">
    <property type="entry name" value="TPR_TNPO3_IPO13_3rd"/>
    <property type="match status" value="1"/>
</dbReference>
<dbReference type="SUPFAM" id="SSF48371">
    <property type="entry name" value="ARM repeat"/>
    <property type="match status" value="1"/>
</dbReference>
<sequence length="410" mass="45392">MFHARATPEEQKNCAAPPAREENVVVPELVNAIVGLPSTSHPALLLTSVDLLGSASEWLSKNTSYLGKVVEWILHLAVTPSFAAPAAEAIDKASKEKTCTILIMNLPEAGIRLRLSELCQPIIERLQMVISSTPVIVTNNENEKAADSWARIAGEPVLWIDRIATIFREVRPWNGGSLKTVNSIASDAAPWLDIATKLYEVLSETLKRYESTSRIVEHCCRSIRFIVRSLGMQSIGFVEPLITQMMDIFSRHQHSCFLYLSSILVDEYGSMESLQPGLMIMLESLAHGTFTVLTLENGPRDHPDTVDDLFRLAMRFVVRAPSAFFVHPVATALFECAMVCLSLDHQEANRSVTRFFVSIIEQLLSARKAGFRDTGVIAAEDLVIVHGAKLTELCLQAAIFQASEYLLQTL</sequence>
<dbReference type="Gene3D" id="1.25.10.10">
    <property type="entry name" value="Leucine-rich Repeat Variant"/>
    <property type="match status" value="1"/>
</dbReference>
<reference evidence="3" key="1">
    <citation type="submission" date="2016-04" db="UniProtKB">
        <authorList>
            <consortium name="WormBaseParasite"/>
        </authorList>
    </citation>
    <scope>IDENTIFICATION</scope>
</reference>
<dbReference type="InterPro" id="IPR051345">
    <property type="entry name" value="Importin_beta-like_NTR"/>
</dbReference>
<organism evidence="3">
    <name type="scientific">Angiostrongylus costaricensis</name>
    <name type="common">Nematode worm</name>
    <dbReference type="NCBI Taxonomy" id="334426"/>
    <lineage>
        <taxon>Eukaryota</taxon>
        <taxon>Metazoa</taxon>
        <taxon>Ecdysozoa</taxon>
        <taxon>Nematoda</taxon>
        <taxon>Chromadorea</taxon>
        <taxon>Rhabditida</taxon>
        <taxon>Rhabditina</taxon>
        <taxon>Rhabditomorpha</taxon>
        <taxon>Strongyloidea</taxon>
        <taxon>Metastrongylidae</taxon>
        <taxon>Angiostrongylus</taxon>
    </lineage>
</organism>
<dbReference type="InterPro" id="IPR057942">
    <property type="entry name" value="TPR_TNPO3_IPO13_3rd"/>
</dbReference>
<dbReference type="EMBL" id="UYYA01003917">
    <property type="protein sequence ID" value="VDM57658.1"/>
    <property type="molecule type" value="Genomic_DNA"/>
</dbReference>
<dbReference type="Proteomes" id="UP000267027">
    <property type="component" value="Unassembled WGS sequence"/>
</dbReference>
<gene>
    <name evidence="1" type="ORF">ACOC_LOCUS6073</name>
</gene>
<keyword evidence="2" id="KW-1185">Reference proteome</keyword>
<dbReference type="InterPro" id="IPR016024">
    <property type="entry name" value="ARM-type_fold"/>
</dbReference>
<dbReference type="OMA" id="CAHEKED"/>
<dbReference type="AlphaFoldDB" id="A0A158PH70"/>
<dbReference type="GO" id="GO:0006606">
    <property type="term" value="P:protein import into nucleus"/>
    <property type="evidence" value="ECO:0007669"/>
    <property type="project" value="TreeGrafter"/>
</dbReference>
<dbReference type="InterPro" id="IPR011989">
    <property type="entry name" value="ARM-like"/>
</dbReference>
<dbReference type="STRING" id="334426.A0A158PH70"/>
<proteinExistence type="predicted"/>
<reference evidence="1 2" key="2">
    <citation type="submission" date="2018-11" db="EMBL/GenBank/DDBJ databases">
        <authorList>
            <consortium name="Pathogen Informatics"/>
        </authorList>
    </citation>
    <scope>NUCLEOTIDE SEQUENCE [LARGE SCALE GENOMIC DNA]</scope>
    <source>
        <strain evidence="1 2">Costa Rica</strain>
    </source>
</reference>
<dbReference type="Pfam" id="PF24139">
    <property type="entry name" value="TPR_TNPO3_IPO13_4th"/>
    <property type="match status" value="1"/>
</dbReference>
<dbReference type="InterPro" id="IPR058537">
    <property type="entry name" value="TPR_TNPO3_IPO13_4th"/>
</dbReference>
<dbReference type="PANTHER" id="PTHR12363:SF42">
    <property type="entry name" value="TRANSPORTIN-3"/>
    <property type="match status" value="1"/>
</dbReference>
<dbReference type="PANTHER" id="PTHR12363">
    <property type="entry name" value="TRANSPORTIN 3 AND IMPORTIN 13"/>
    <property type="match status" value="1"/>
</dbReference>
<protein>
    <submittedName>
        <fullName evidence="3">Transportin-3</fullName>
    </submittedName>
</protein>
<name>A0A158PH70_ANGCS</name>
<dbReference type="OrthoDB" id="435593at2759"/>
<accession>A0A158PH70</accession>
<evidence type="ECO:0000313" key="2">
    <source>
        <dbReference type="Proteomes" id="UP000267027"/>
    </source>
</evidence>
<dbReference type="WBParaSite" id="ACOC_0000607201-mRNA-1">
    <property type="protein sequence ID" value="ACOC_0000607201-mRNA-1"/>
    <property type="gene ID" value="ACOC_0000607201"/>
</dbReference>